<evidence type="ECO:0000313" key="3">
    <source>
        <dbReference type="Proteomes" id="UP000198858"/>
    </source>
</evidence>
<keyword evidence="1" id="KW-0732">Signal</keyword>
<dbReference type="STRING" id="1250231.SAMN04488552_2283"/>
<gene>
    <name evidence="2" type="ORF">SAMN04488552_2283</name>
</gene>
<dbReference type="InterPro" id="IPR045444">
    <property type="entry name" value="DUF6503"/>
</dbReference>
<evidence type="ECO:0000313" key="2">
    <source>
        <dbReference type="EMBL" id="SDS15484.1"/>
    </source>
</evidence>
<reference evidence="2 3" key="1">
    <citation type="submission" date="2016-10" db="EMBL/GenBank/DDBJ databases">
        <authorList>
            <person name="Varghese N."/>
            <person name="Submissions S."/>
        </authorList>
    </citation>
    <scope>NUCLEOTIDE SEQUENCE [LARGE SCALE GENOMIC DNA]</scope>
    <source>
        <strain evidence="2 3">Mar_2010_102</strain>
    </source>
</reference>
<dbReference type="Proteomes" id="UP000198858">
    <property type="component" value="Chromosome I"/>
</dbReference>
<proteinExistence type="predicted"/>
<protein>
    <submittedName>
        <fullName evidence="2">Uncharacterized protein</fullName>
    </submittedName>
</protein>
<feature type="chain" id="PRO_5009257047" evidence="1">
    <location>
        <begin position="21"/>
        <end position="271"/>
    </location>
</feature>
<dbReference type="RefSeq" id="WP_089662703.1">
    <property type="nucleotide sequence ID" value="NZ_LT629745.1"/>
</dbReference>
<dbReference type="Pfam" id="PF20113">
    <property type="entry name" value="DUF6503"/>
    <property type="match status" value="1"/>
</dbReference>
<dbReference type="EMBL" id="LT629745">
    <property type="protein sequence ID" value="SDS15484.1"/>
    <property type="molecule type" value="Genomic_DNA"/>
</dbReference>
<sequence>MKKLSLLFAFLLLISCKQNTSEEKIPVEPDNGIGDGATPPPVFSFSENIEEAHNKTAFMNKEAISFDINLKFGGKTRLEGKVSMITNSSKVRVDKSDGTSIIYDGKEVFITPETASTDGARFDIFTWQYFFAMPFKLTDPGTVWKKEKNRILDSIQYETARLSFESNVGDSPDDWYIVYKDTETNRLKAAAYIVTFGKERDKAEEDPHAIVYSDYKNFENVDLATTWSFHNWNEEEGFGDKLGEATLTNFNFFEPEDGYFEAPKAYKIVKK</sequence>
<feature type="signal peptide" evidence="1">
    <location>
        <begin position="1"/>
        <end position="20"/>
    </location>
</feature>
<keyword evidence="3" id="KW-1185">Reference proteome</keyword>
<accession>A0A1H1PWK7</accession>
<dbReference type="PROSITE" id="PS51257">
    <property type="entry name" value="PROKAR_LIPOPROTEIN"/>
    <property type="match status" value="1"/>
</dbReference>
<evidence type="ECO:0000256" key="1">
    <source>
        <dbReference type="SAM" id="SignalP"/>
    </source>
</evidence>
<organism evidence="2 3">
    <name type="scientific">Christiangramia echinicola</name>
    <dbReference type="NCBI Taxonomy" id="279359"/>
    <lineage>
        <taxon>Bacteria</taxon>
        <taxon>Pseudomonadati</taxon>
        <taxon>Bacteroidota</taxon>
        <taxon>Flavobacteriia</taxon>
        <taxon>Flavobacteriales</taxon>
        <taxon>Flavobacteriaceae</taxon>
        <taxon>Christiangramia</taxon>
    </lineage>
</organism>
<dbReference type="AlphaFoldDB" id="A0A1H1PWK7"/>
<name>A0A1H1PWK7_9FLAO</name>